<accession>A0A6C0CJV6</accession>
<dbReference type="EMBL" id="MN739449">
    <property type="protein sequence ID" value="QHT05066.1"/>
    <property type="molecule type" value="Genomic_DNA"/>
</dbReference>
<reference evidence="2" key="1">
    <citation type="journal article" date="2020" name="Nature">
        <title>Giant virus diversity and host interactions through global metagenomics.</title>
        <authorList>
            <person name="Schulz F."/>
            <person name="Roux S."/>
            <person name="Paez-Espino D."/>
            <person name="Jungbluth S."/>
            <person name="Walsh D.A."/>
            <person name="Denef V.J."/>
            <person name="McMahon K.D."/>
            <person name="Konstantinidis K.T."/>
            <person name="Eloe-Fadrosh E.A."/>
            <person name="Kyrpides N.C."/>
            <person name="Woyke T."/>
        </authorList>
    </citation>
    <scope>NUCLEOTIDE SEQUENCE</scope>
    <source>
        <strain evidence="2">GVMAG-M-3300021354-14</strain>
    </source>
</reference>
<dbReference type="AlphaFoldDB" id="A0A6C0CJV6"/>
<proteinExistence type="predicted"/>
<keyword evidence="1" id="KW-0472">Membrane</keyword>
<name>A0A6C0CJV6_9ZZZZ</name>
<sequence>MARSISLATDSRKKIVPSLITVILFACGCILLAYNNPGFVEQLFGGVSIGLSVLSGWLLAVDNGFIPGWFIVPGAARCEPDLA</sequence>
<keyword evidence="1" id="KW-0812">Transmembrane</keyword>
<dbReference type="PROSITE" id="PS51257">
    <property type="entry name" value="PROKAR_LIPOPROTEIN"/>
    <property type="match status" value="1"/>
</dbReference>
<feature type="transmembrane region" description="Helical" evidence="1">
    <location>
        <begin position="40"/>
        <end position="61"/>
    </location>
</feature>
<evidence type="ECO:0000313" key="2">
    <source>
        <dbReference type="EMBL" id="QHT05066.1"/>
    </source>
</evidence>
<feature type="transmembrane region" description="Helical" evidence="1">
    <location>
        <begin position="15"/>
        <end position="34"/>
    </location>
</feature>
<organism evidence="2">
    <name type="scientific">viral metagenome</name>
    <dbReference type="NCBI Taxonomy" id="1070528"/>
    <lineage>
        <taxon>unclassified sequences</taxon>
        <taxon>metagenomes</taxon>
        <taxon>organismal metagenomes</taxon>
    </lineage>
</organism>
<protein>
    <submittedName>
        <fullName evidence="2">Uncharacterized protein</fullName>
    </submittedName>
</protein>
<keyword evidence="1" id="KW-1133">Transmembrane helix</keyword>
<evidence type="ECO:0000256" key="1">
    <source>
        <dbReference type="SAM" id="Phobius"/>
    </source>
</evidence>